<feature type="region of interest" description="Disordered" evidence="5">
    <location>
        <begin position="429"/>
        <end position="452"/>
    </location>
</feature>
<evidence type="ECO:0000256" key="4">
    <source>
        <dbReference type="ARBA" id="ARBA00023136"/>
    </source>
</evidence>
<feature type="transmembrane region" description="Helical" evidence="6">
    <location>
        <begin position="739"/>
        <end position="757"/>
    </location>
</feature>
<dbReference type="InterPro" id="IPR052430">
    <property type="entry name" value="IVT-Associated"/>
</dbReference>
<feature type="domain" description="Integral membrane bound transporter" evidence="7">
    <location>
        <begin position="685"/>
        <end position="821"/>
    </location>
</feature>
<dbReference type="EMBL" id="CAJPDT010000094">
    <property type="protein sequence ID" value="CAF9936795.1"/>
    <property type="molecule type" value="Genomic_DNA"/>
</dbReference>
<evidence type="ECO:0000259" key="7">
    <source>
        <dbReference type="Pfam" id="PF13515"/>
    </source>
</evidence>
<evidence type="ECO:0000256" key="1">
    <source>
        <dbReference type="ARBA" id="ARBA00004141"/>
    </source>
</evidence>
<evidence type="ECO:0000313" key="8">
    <source>
        <dbReference type="EMBL" id="CAF9936795.1"/>
    </source>
</evidence>
<feature type="transmembrane region" description="Helical" evidence="6">
    <location>
        <begin position="158"/>
        <end position="181"/>
    </location>
</feature>
<dbReference type="Proteomes" id="UP000664534">
    <property type="component" value="Unassembled WGS sequence"/>
</dbReference>
<sequence length="1045" mass="115871">MTSKANGGNVAPIHHQSFRPKRQLRQATLILPRTGQRVKRNVTFGPSPGLGPVDIDRSVDEQFQTLQGLKHHDSLSGILSRLSDATRDRLKQAWIFANSKTGHGIFKCSIAYLVGSMATFVPVIAGVLGKQDGKHMVATITVYFHPARSKGSMIEAMICALLAFVYAAFISFSSMGVSILFGRTLDMLILGHVIILIVFCGGGLGFVGWIKQRLGHPLVNISCSLTSLAIITVLTKEGAVQAAEFSDDKVTQVMIMILMGVFATTAVSFIIWPTSAREELKEDLIRVTDSFGDLLAMITRGFLTGSEEELEQESFRDATDKFKKLFPSLTKNLKESRYEHYVLGTEKEYHLEAKLVNCIQRLAQNIGGLRSAATTQFLLMAQPGVSGSVTPASTTFAPTPSFGYFTSISSGLTSPSEDHGVLAAIDETPEDASPEDSLSAHPFEEDGSEDNVRSPSDIFARFIIQLGPSIKSLAVTLRKILDELPYAPDGSIAVNAHFRSSLDDAIELYTDSREEALSQLYRTKELTKPCSVEVEADFEEVAASCGYFSFSLLDFANEMRAYLEILDDLKLEVEERPNGKTWDWLKVWRKISKSKPRKVHNDPERDSLIAQIEENEIPGDVFSPGERKAGVEGQSAQEGPKWSYRYRLWRALSVLRRDDVKFATKVGIGAALYALPSFLAASRPFYQHWRGEWGLLSYMLVCAMTIGASNTTGFARFFGTCIGAVCAIVSWIASRGNAVLLAFFGWLMALWTAYIIVAQGKGPMGRFIMLTYNLSALYAYSLSVQEVDGDDDEGGVTPMITEIALHRVVAVLSGCLWGLIVTRLVWPISARERLKDGFSILWLHMGLVWKRDPLTMLTEGESPNAYMDLGEELELHRFLSRLENLKSSAASETHLRRPFPDAAYSRILKSTSAMLDAFHAMNVMIKKNPSATKAEAVILEHTVRERTYLSTRISHLFQVLASSMKLEYPLNEALPNTDNARDRLLAKTFRFRKEEKDATGVTDQDFELLYAYALVTGQLSKEITDVGKEIETLFGGLNEELLQLQ</sequence>
<organism evidence="8 9">
    <name type="scientific">Imshaugia aleurites</name>
    <dbReference type="NCBI Taxonomy" id="172621"/>
    <lineage>
        <taxon>Eukaryota</taxon>
        <taxon>Fungi</taxon>
        <taxon>Dikarya</taxon>
        <taxon>Ascomycota</taxon>
        <taxon>Pezizomycotina</taxon>
        <taxon>Lecanoromycetes</taxon>
        <taxon>OSLEUM clade</taxon>
        <taxon>Lecanoromycetidae</taxon>
        <taxon>Lecanorales</taxon>
        <taxon>Lecanorineae</taxon>
        <taxon>Parmeliaceae</taxon>
        <taxon>Imshaugia</taxon>
    </lineage>
</organism>
<protein>
    <recommendedName>
        <fullName evidence="7">Integral membrane bound transporter domain-containing protein</fullName>
    </recommendedName>
</protein>
<comment type="caution">
    <text evidence="8">The sequence shown here is derived from an EMBL/GenBank/DDBJ whole genome shotgun (WGS) entry which is preliminary data.</text>
</comment>
<feature type="transmembrane region" description="Helical" evidence="6">
    <location>
        <begin position="254"/>
        <end position="272"/>
    </location>
</feature>
<keyword evidence="2 6" id="KW-0812">Transmembrane</keyword>
<dbReference type="GO" id="GO:0016020">
    <property type="term" value="C:membrane"/>
    <property type="evidence" value="ECO:0007669"/>
    <property type="project" value="UniProtKB-SubCell"/>
</dbReference>
<gene>
    <name evidence="8" type="ORF">IMSHALPRED_010901</name>
</gene>
<evidence type="ECO:0000256" key="5">
    <source>
        <dbReference type="SAM" id="MobiDB-lite"/>
    </source>
</evidence>
<dbReference type="InterPro" id="IPR023244">
    <property type="entry name" value="Brefeldin_A-sensitivity_4"/>
</dbReference>
<keyword evidence="3 6" id="KW-1133">Transmembrane helix</keyword>
<dbReference type="PANTHER" id="PTHR47804">
    <property type="entry name" value="60S RIBOSOMAL PROTEIN L19"/>
    <property type="match status" value="1"/>
</dbReference>
<evidence type="ECO:0000256" key="6">
    <source>
        <dbReference type="SAM" id="Phobius"/>
    </source>
</evidence>
<dbReference type="OrthoDB" id="68611at2759"/>
<keyword evidence="9" id="KW-1185">Reference proteome</keyword>
<evidence type="ECO:0000313" key="9">
    <source>
        <dbReference type="Proteomes" id="UP000664534"/>
    </source>
</evidence>
<evidence type="ECO:0000256" key="2">
    <source>
        <dbReference type="ARBA" id="ARBA00022692"/>
    </source>
</evidence>
<accession>A0A8H3G6L3</accession>
<feature type="transmembrane region" description="Helical" evidence="6">
    <location>
        <begin position="217"/>
        <end position="234"/>
    </location>
</feature>
<dbReference type="AlphaFoldDB" id="A0A8H3G6L3"/>
<name>A0A8H3G6L3_9LECA</name>
<feature type="transmembrane region" description="Helical" evidence="6">
    <location>
        <begin position="662"/>
        <end position="681"/>
    </location>
</feature>
<dbReference type="InterPro" id="IPR049453">
    <property type="entry name" value="Memb_transporter_dom"/>
</dbReference>
<keyword evidence="4 6" id="KW-0472">Membrane</keyword>
<dbReference type="PANTHER" id="PTHR47804:SF1">
    <property type="entry name" value="DUF2421 DOMAIN-CONTAINING PROTEIN"/>
    <property type="match status" value="1"/>
</dbReference>
<comment type="subcellular location">
    <subcellularLocation>
        <location evidence="1">Membrane</location>
        <topology evidence="1">Multi-pass membrane protein</topology>
    </subcellularLocation>
</comment>
<dbReference type="PRINTS" id="PR02047">
    <property type="entry name" value="BREFELDNASP4"/>
</dbReference>
<feature type="transmembrane region" description="Helical" evidence="6">
    <location>
        <begin position="110"/>
        <end position="128"/>
    </location>
</feature>
<dbReference type="Pfam" id="PF13515">
    <property type="entry name" value="FUSC_2"/>
    <property type="match status" value="1"/>
</dbReference>
<evidence type="ECO:0000256" key="3">
    <source>
        <dbReference type="ARBA" id="ARBA00022989"/>
    </source>
</evidence>
<feature type="transmembrane region" description="Helical" evidence="6">
    <location>
        <begin position="187"/>
        <end position="210"/>
    </location>
</feature>
<feature type="region of interest" description="Disordered" evidence="5">
    <location>
        <begin position="1"/>
        <end position="20"/>
    </location>
</feature>
<proteinExistence type="predicted"/>
<reference evidence="8" key="1">
    <citation type="submission" date="2021-03" db="EMBL/GenBank/DDBJ databases">
        <authorList>
            <person name="Tagirdzhanova G."/>
        </authorList>
    </citation>
    <scope>NUCLEOTIDE SEQUENCE</scope>
</reference>
<feature type="transmembrane region" description="Helical" evidence="6">
    <location>
        <begin position="693"/>
        <end position="710"/>
    </location>
</feature>